<reference evidence="14" key="1">
    <citation type="submission" date="2025-08" db="UniProtKB">
        <authorList>
            <consortium name="RefSeq"/>
        </authorList>
    </citation>
    <scope>IDENTIFICATION</scope>
</reference>
<evidence type="ECO:0000256" key="7">
    <source>
        <dbReference type="ARBA" id="ARBA00023125"/>
    </source>
</evidence>
<dbReference type="InterPro" id="IPR036236">
    <property type="entry name" value="Znf_C2H2_sf"/>
</dbReference>
<feature type="domain" description="C2H2-type" evidence="12">
    <location>
        <begin position="236"/>
        <end position="263"/>
    </location>
</feature>
<feature type="domain" description="C2H2-type" evidence="12">
    <location>
        <begin position="264"/>
        <end position="293"/>
    </location>
</feature>
<dbReference type="PANTHER" id="PTHR19818">
    <property type="entry name" value="ZINC FINGER PROTEIN ZIC AND GLI"/>
    <property type="match status" value="1"/>
</dbReference>
<dbReference type="PROSITE" id="PS50157">
    <property type="entry name" value="ZINC_FINGER_C2H2_2"/>
    <property type="match status" value="3"/>
</dbReference>
<evidence type="ECO:0000313" key="13">
    <source>
        <dbReference type="Proteomes" id="UP000079169"/>
    </source>
</evidence>
<dbReference type="GO" id="GO:0000981">
    <property type="term" value="F:DNA-binding transcription factor activity, RNA polymerase II-specific"/>
    <property type="evidence" value="ECO:0007669"/>
    <property type="project" value="TreeGrafter"/>
</dbReference>
<evidence type="ECO:0000256" key="9">
    <source>
        <dbReference type="ARBA" id="ARBA00023242"/>
    </source>
</evidence>
<feature type="domain" description="C2H2-type" evidence="12">
    <location>
        <begin position="206"/>
        <end position="235"/>
    </location>
</feature>
<keyword evidence="6" id="KW-0805">Transcription regulation</keyword>
<comment type="subcellular location">
    <subcellularLocation>
        <location evidence="1">Nucleus</location>
    </subcellularLocation>
</comment>
<evidence type="ECO:0000256" key="1">
    <source>
        <dbReference type="ARBA" id="ARBA00004123"/>
    </source>
</evidence>
<dbReference type="STRING" id="121845.A0A1S4E884"/>
<dbReference type="OMA" id="CKSENTQ"/>
<dbReference type="PaxDb" id="121845-A0A1S4E884"/>
<name>A0A1S4E884_DIACI</name>
<accession>A0A1S4E884</accession>
<dbReference type="PROSITE" id="PS00028">
    <property type="entry name" value="ZINC_FINGER_C2H2_1"/>
    <property type="match status" value="3"/>
</dbReference>
<dbReference type="GO" id="GO:0045944">
    <property type="term" value="P:positive regulation of transcription by RNA polymerase II"/>
    <property type="evidence" value="ECO:0007669"/>
    <property type="project" value="UniProtKB-ARBA"/>
</dbReference>
<keyword evidence="8" id="KW-0804">Transcription</keyword>
<evidence type="ECO:0000256" key="10">
    <source>
        <dbReference type="PROSITE-ProRule" id="PRU00042"/>
    </source>
</evidence>
<keyword evidence="4 10" id="KW-0863">Zinc-finger</keyword>
<dbReference type="InterPro" id="IPR013087">
    <property type="entry name" value="Znf_C2H2_type"/>
</dbReference>
<evidence type="ECO:0000259" key="12">
    <source>
        <dbReference type="PROSITE" id="PS50157"/>
    </source>
</evidence>
<evidence type="ECO:0000256" key="5">
    <source>
        <dbReference type="ARBA" id="ARBA00022833"/>
    </source>
</evidence>
<dbReference type="SUPFAM" id="SSF57667">
    <property type="entry name" value="beta-beta-alpha zinc fingers"/>
    <property type="match status" value="2"/>
</dbReference>
<dbReference type="GO" id="GO:0008270">
    <property type="term" value="F:zinc ion binding"/>
    <property type="evidence" value="ECO:0007669"/>
    <property type="project" value="UniProtKB-KW"/>
</dbReference>
<evidence type="ECO:0000256" key="8">
    <source>
        <dbReference type="ARBA" id="ARBA00023163"/>
    </source>
</evidence>
<evidence type="ECO:0000313" key="14">
    <source>
        <dbReference type="RefSeq" id="XP_017298396.1"/>
    </source>
</evidence>
<keyword evidence="7" id="KW-0238">DNA-binding</keyword>
<sequence>MDKKEYSYENRHCQEMFENDINQLYHSNFINDSNTMSWDSNVNCDKNTPGYNRKDDRHGGEPSNEHSKLFESQMVADTTSPYLGGDVSTLNISDSQGTPQSHLPSMEHSSVYLNVSNSTLEKNPVSFSENGMDHLDDTPDQSFRNMFGGDEVCWESTNSGWSNNGFNQNTRTASNDIYAEHLQLSEEIMKKSLQEDEKIFEKEKLHVCTYEDCNSVFQTQAEWEEHARMHAVQRPFGCRYCDKAFKTSGDLSKHSAIHNGDRPYKCNYTSCGRHFRTHTQRQIHERCHLDSKPYSCHVCAPW</sequence>
<evidence type="ECO:0000256" key="11">
    <source>
        <dbReference type="SAM" id="MobiDB-lite"/>
    </source>
</evidence>
<keyword evidence="5" id="KW-0862">Zinc</keyword>
<dbReference type="SMART" id="SM00355">
    <property type="entry name" value="ZnF_C2H2"/>
    <property type="match status" value="3"/>
</dbReference>
<evidence type="ECO:0000256" key="2">
    <source>
        <dbReference type="ARBA" id="ARBA00022723"/>
    </source>
</evidence>
<evidence type="ECO:0000256" key="3">
    <source>
        <dbReference type="ARBA" id="ARBA00022737"/>
    </source>
</evidence>
<feature type="compositionally biased region" description="Basic and acidic residues" evidence="11">
    <location>
        <begin position="52"/>
        <end position="67"/>
    </location>
</feature>
<dbReference type="GO" id="GO:0000978">
    <property type="term" value="F:RNA polymerase II cis-regulatory region sequence-specific DNA binding"/>
    <property type="evidence" value="ECO:0007669"/>
    <property type="project" value="TreeGrafter"/>
</dbReference>
<dbReference type="FunFam" id="3.30.160.60:FF:000325">
    <property type="entry name" value="ZFP90 zinc finger protein"/>
    <property type="match status" value="1"/>
</dbReference>
<dbReference type="RefSeq" id="XP_017298396.1">
    <property type="nucleotide sequence ID" value="XM_017442907.1"/>
</dbReference>
<proteinExistence type="predicted"/>
<evidence type="ECO:0000256" key="4">
    <source>
        <dbReference type="ARBA" id="ARBA00022771"/>
    </source>
</evidence>
<gene>
    <name evidence="14" type="primary">LOC108252038</name>
</gene>
<feature type="region of interest" description="Disordered" evidence="11">
    <location>
        <begin position="47"/>
        <end position="67"/>
    </location>
</feature>
<dbReference type="InterPro" id="IPR050329">
    <property type="entry name" value="GLI_C2H2-zinc-finger"/>
</dbReference>
<organism evidence="13 14">
    <name type="scientific">Diaphorina citri</name>
    <name type="common">Asian citrus psyllid</name>
    <dbReference type="NCBI Taxonomy" id="121845"/>
    <lineage>
        <taxon>Eukaryota</taxon>
        <taxon>Metazoa</taxon>
        <taxon>Ecdysozoa</taxon>
        <taxon>Arthropoda</taxon>
        <taxon>Hexapoda</taxon>
        <taxon>Insecta</taxon>
        <taxon>Pterygota</taxon>
        <taxon>Neoptera</taxon>
        <taxon>Paraneoptera</taxon>
        <taxon>Hemiptera</taxon>
        <taxon>Sternorrhyncha</taxon>
        <taxon>Psylloidea</taxon>
        <taxon>Psyllidae</taxon>
        <taxon>Diaphorininae</taxon>
        <taxon>Diaphorina</taxon>
    </lineage>
</organism>
<dbReference type="Proteomes" id="UP000079169">
    <property type="component" value="Unplaced"/>
</dbReference>
<keyword evidence="2" id="KW-0479">Metal-binding</keyword>
<keyword evidence="13" id="KW-1185">Reference proteome</keyword>
<evidence type="ECO:0000256" key="6">
    <source>
        <dbReference type="ARBA" id="ARBA00023015"/>
    </source>
</evidence>
<dbReference type="Gene3D" id="3.30.160.60">
    <property type="entry name" value="Classic Zinc Finger"/>
    <property type="match status" value="2"/>
</dbReference>
<keyword evidence="9" id="KW-0539">Nucleus</keyword>
<dbReference type="KEGG" id="dci:108252038"/>
<dbReference type="GO" id="GO:0005634">
    <property type="term" value="C:nucleus"/>
    <property type="evidence" value="ECO:0007669"/>
    <property type="project" value="UniProtKB-SubCell"/>
</dbReference>
<keyword evidence="3" id="KW-0677">Repeat</keyword>
<dbReference type="GeneID" id="108252038"/>
<protein>
    <submittedName>
        <fullName evidence="14">Zinc finger protein 431-like</fullName>
    </submittedName>
</protein>
<dbReference type="AlphaFoldDB" id="A0A1S4E884"/>
<dbReference type="PANTHER" id="PTHR19818:SF139">
    <property type="entry name" value="PAIR-RULE PROTEIN ODD-PAIRED"/>
    <property type="match status" value="1"/>
</dbReference>